<name>A0A5J5GKN7_9BACL</name>
<evidence type="ECO:0000313" key="2">
    <source>
        <dbReference type="Proteomes" id="UP000367750"/>
    </source>
</evidence>
<sequence length="147" mass="17160">MTTITRVFRTRKRYLLFLVLACLAYEVFQGYRYTRSYYTQEHIKWAMVILRDNKPGIGSSSQSITTTDEEELADIVKLLKKRTPIRLWPDLGPVKSYTQEFQELHIELLSDNEVTLDYYLDSFGGIQVVQGFDDDAWHGIPWGGSRK</sequence>
<proteinExistence type="predicted"/>
<dbReference type="Proteomes" id="UP000367750">
    <property type="component" value="Unassembled WGS sequence"/>
</dbReference>
<keyword evidence="2" id="KW-1185">Reference proteome</keyword>
<evidence type="ECO:0000313" key="1">
    <source>
        <dbReference type="EMBL" id="KAA9008587.1"/>
    </source>
</evidence>
<organism evidence="1 2">
    <name type="scientific">Paenibacillus spiritus</name>
    <dbReference type="NCBI Taxonomy" id="2496557"/>
    <lineage>
        <taxon>Bacteria</taxon>
        <taxon>Bacillati</taxon>
        <taxon>Bacillota</taxon>
        <taxon>Bacilli</taxon>
        <taxon>Bacillales</taxon>
        <taxon>Paenibacillaceae</taxon>
        <taxon>Paenibacillus</taxon>
    </lineage>
</organism>
<dbReference type="EMBL" id="VYKK01000001">
    <property type="protein sequence ID" value="KAA9008587.1"/>
    <property type="molecule type" value="Genomic_DNA"/>
</dbReference>
<gene>
    <name evidence="1" type="ORF">F4V43_00170</name>
</gene>
<protein>
    <submittedName>
        <fullName evidence="1">Uncharacterized protein</fullName>
    </submittedName>
</protein>
<dbReference type="RefSeq" id="WP_150456217.1">
    <property type="nucleotide sequence ID" value="NZ_VYKK01000001.1"/>
</dbReference>
<comment type="caution">
    <text evidence="1">The sequence shown here is derived from an EMBL/GenBank/DDBJ whole genome shotgun (WGS) entry which is preliminary data.</text>
</comment>
<dbReference type="AlphaFoldDB" id="A0A5J5GKN7"/>
<reference evidence="1 2" key="1">
    <citation type="submission" date="2019-09" db="EMBL/GenBank/DDBJ databases">
        <title>Bacillus ochoae sp. nov., Paenibacillus whitsoniae sp. nov., Paenibacillus spiritus sp. nov. Isolated from the Mars Exploration Rover during spacecraft assembly.</title>
        <authorList>
            <person name="Seuylemezian A."/>
            <person name="Vaishampayan P."/>
        </authorList>
    </citation>
    <scope>NUCLEOTIDE SEQUENCE [LARGE SCALE GENOMIC DNA]</scope>
    <source>
        <strain evidence="1 2">MER_111</strain>
    </source>
</reference>
<accession>A0A5J5GKN7</accession>